<evidence type="ECO:0000256" key="4">
    <source>
        <dbReference type="ARBA" id="ARBA00022516"/>
    </source>
</evidence>
<feature type="domain" description="ATP-citrate synthase/succinyl-CoA ligase C-terminal" evidence="6">
    <location>
        <begin position="175"/>
        <end position="298"/>
    </location>
</feature>
<dbReference type="GO" id="GO:0005829">
    <property type="term" value="C:cytosol"/>
    <property type="evidence" value="ECO:0007669"/>
    <property type="project" value="TreeGrafter"/>
</dbReference>
<dbReference type="PANTHER" id="PTHR23118:SF42">
    <property type="entry name" value="ATP-CITRATE SYNTHASE"/>
    <property type="match status" value="1"/>
</dbReference>
<reference evidence="7 8" key="1">
    <citation type="journal article" date="2016" name="Nat. Commun.">
        <title>Thousands of microbial genomes shed light on interconnected biogeochemical processes in an aquifer system.</title>
        <authorList>
            <person name="Anantharaman K."/>
            <person name="Brown C.T."/>
            <person name="Hug L.A."/>
            <person name="Sharon I."/>
            <person name="Castelle C.J."/>
            <person name="Probst A.J."/>
            <person name="Thomas B.C."/>
            <person name="Singh A."/>
            <person name="Wilkins M.J."/>
            <person name="Karaoz U."/>
            <person name="Brodie E.L."/>
            <person name="Williams K.H."/>
            <person name="Hubbard S.S."/>
            <person name="Banfield J.F."/>
        </authorList>
    </citation>
    <scope>NUCLEOTIDE SEQUENCE [LARGE SCALE GENOMIC DNA]</scope>
</reference>
<evidence type="ECO:0000313" key="7">
    <source>
        <dbReference type="EMBL" id="OGK65005.1"/>
    </source>
</evidence>
<dbReference type="Gene3D" id="3.40.50.720">
    <property type="entry name" value="NAD(P)-binding Rossmann-like Domain"/>
    <property type="match status" value="1"/>
</dbReference>
<keyword evidence="4" id="KW-0444">Lipid biosynthesis</keyword>
<evidence type="ECO:0000256" key="3">
    <source>
        <dbReference type="ARBA" id="ARBA00022490"/>
    </source>
</evidence>
<dbReference type="Pfam" id="PF00549">
    <property type="entry name" value="Ligase_CoA"/>
    <property type="match status" value="1"/>
</dbReference>
<dbReference type="GO" id="GO:0006633">
    <property type="term" value="P:fatty acid biosynthetic process"/>
    <property type="evidence" value="ECO:0007669"/>
    <property type="project" value="TreeGrafter"/>
</dbReference>
<evidence type="ECO:0000259" key="6">
    <source>
        <dbReference type="Pfam" id="PF00549"/>
    </source>
</evidence>
<proteinExistence type="predicted"/>
<dbReference type="InterPro" id="IPR005811">
    <property type="entry name" value="SUCC_ACL_C"/>
</dbReference>
<dbReference type="AlphaFoldDB" id="A0A1F7KAV8"/>
<keyword evidence="5" id="KW-0443">Lipid metabolism</keyword>
<name>A0A1F7KAV8_9BACT</name>
<dbReference type="Gene3D" id="3.40.50.261">
    <property type="entry name" value="Succinyl-CoA synthetase domains"/>
    <property type="match status" value="1"/>
</dbReference>
<sequence>MISLKQIRNTNNQIIVLGNHSPIIQSILDFDYLCGQKKPSVIGIMGNGRGKAKYFWGRQEILLTLFSQPQELQPDAKSNLWFLNLLSGRRTLTSSHDLITSVKNIVGGSLFAENVPEVHAQALSDLAQKHDLLLIGSASVGMVVPGSLKLGPIAGITPEQLINVKLSEPGTLAIISASGGMTNELINLVSQAGKNLSFAFSTGGDRFPQPEITIAFTLAENDPQTAAIIYYGELGGTEEYELIKLKQQGKLTKPVLVHISGTVADLFAQSPQFGHAKAKAETELEKASAKRQALKAAGFLVTEKFSDLLKLTKQL</sequence>
<protein>
    <recommendedName>
        <fullName evidence="2">ATP citrate synthase</fullName>
        <ecNumber evidence="2">2.3.3.8</ecNumber>
    </recommendedName>
</protein>
<organism evidence="7 8">
    <name type="scientific">Candidatus Roizmanbacteria bacterium RIFOXYA1_FULL_41_12</name>
    <dbReference type="NCBI Taxonomy" id="1802082"/>
    <lineage>
        <taxon>Bacteria</taxon>
        <taxon>Candidatus Roizmaniibacteriota</taxon>
    </lineage>
</organism>
<accession>A0A1F7KAV8</accession>
<keyword evidence="3" id="KW-0963">Cytoplasm</keyword>
<dbReference type="InterPro" id="IPR002020">
    <property type="entry name" value="Citrate_synthase"/>
</dbReference>
<dbReference type="InterPro" id="IPR016102">
    <property type="entry name" value="Succinyl-CoA_synth-like"/>
</dbReference>
<dbReference type="SUPFAM" id="SSF52210">
    <property type="entry name" value="Succinyl-CoA synthetase domains"/>
    <property type="match status" value="1"/>
</dbReference>
<dbReference type="EC" id="2.3.3.8" evidence="2"/>
<evidence type="ECO:0000256" key="2">
    <source>
        <dbReference type="ARBA" id="ARBA00012639"/>
    </source>
</evidence>
<evidence type="ECO:0000256" key="5">
    <source>
        <dbReference type="ARBA" id="ARBA00023098"/>
    </source>
</evidence>
<dbReference type="GO" id="GO:0003878">
    <property type="term" value="F:ATP citrate synthase activity"/>
    <property type="evidence" value="ECO:0007669"/>
    <property type="project" value="UniProtKB-EC"/>
</dbReference>
<gene>
    <name evidence="7" type="ORF">A2209_04940</name>
</gene>
<comment type="subcellular location">
    <subcellularLocation>
        <location evidence="1">Cytoplasm</location>
    </subcellularLocation>
</comment>
<evidence type="ECO:0000256" key="1">
    <source>
        <dbReference type="ARBA" id="ARBA00004496"/>
    </source>
</evidence>
<comment type="caution">
    <text evidence="7">The sequence shown here is derived from an EMBL/GenBank/DDBJ whole genome shotgun (WGS) entry which is preliminary data.</text>
</comment>
<evidence type="ECO:0000313" key="8">
    <source>
        <dbReference type="Proteomes" id="UP000178450"/>
    </source>
</evidence>
<dbReference type="PANTHER" id="PTHR23118">
    <property type="entry name" value="ATP-CITRATE SYNTHASE"/>
    <property type="match status" value="1"/>
</dbReference>
<dbReference type="GO" id="GO:0006085">
    <property type="term" value="P:acetyl-CoA biosynthetic process"/>
    <property type="evidence" value="ECO:0007669"/>
    <property type="project" value="TreeGrafter"/>
</dbReference>
<dbReference type="Proteomes" id="UP000178450">
    <property type="component" value="Unassembled WGS sequence"/>
</dbReference>
<dbReference type="EMBL" id="MGBG01000013">
    <property type="protein sequence ID" value="OGK65005.1"/>
    <property type="molecule type" value="Genomic_DNA"/>
</dbReference>